<comment type="caution">
    <text evidence="1">The sequence shown here is derived from an EMBL/GenBank/DDBJ whole genome shotgun (WGS) entry which is preliminary data.</text>
</comment>
<reference evidence="2" key="1">
    <citation type="journal article" date="2019" name="Int. J. Syst. Evol. Microbiol.">
        <title>The Global Catalogue of Microorganisms (GCM) 10K type strain sequencing project: providing services to taxonomists for standard genome sequencing and annotation.</title>
        <authorList>
            <consortium name="The Broad Institute Genomics Platform"/>
            <consortium name="The Broad Institute Genome Sequencing Center for Infectious Disease"/>
            <person name="Wu L."/>
            <person name="Ma J."/>
        </authorList>
    </citation>
    <scope>NUCLEOTIDE SEQUENCE [LARGE SCALE GENOMIC DNA]</scope>
    <source>
        <strain evidence="2">CCUG 55995</strain>
    </source>
</reference>
<dbReference type="EMBL" id="JBHSEI010000002">
    <property type="protein sequence ID" value="MFC4637721.1"/>
    <property type="molecule type" value="Genomic_DNA"/>
</dbReference>
<keyword evidence="2" id="KW-1185">Reference proteome</keyword>
<evidence type="ECO:0000313" key="2">
    <source>
        <dbReference type="Proteomes" id="UP001595952"/>
    </source>
</evidence>
<dbReference type="RefSeq" id="WP_380060756.1">
    <property type="nucleotide sequence ID" value="NZ_JBHSEI010000002.1"/>
</dbReference>
<sequence length="64" mass="6899">MDGPAAYLSSLLRRGDAIDPQGLSEVVAMMVHDPRMYTATAQATMQALGARLTHLLDSRKDPDA</sequence>
<gene>
    <name evidence="1" type="ORF">ACFO0D_05125</name>
</gene>
<dbReference type="Proteomes" id="UP001595952">
    <property type="component" value="Unassembled WGS sequence"/>
</dbReference>
<evidence type="ECO:0000313" key="1">
    <source>
        <dbReference type="EMBL" id="MFC4637721.1"/>
    </source>
</evidence>
<proteinExistence type="predicted"/>
<name>A0ABV9I5T8_9DEIO</name>
<accession>A0ABV9I5T8</accession>
<organism evidence="1 2">
    <name type="scientific">Deinococcus hohokamensis</name>
    <dbReference type="NCBI Taxonomy" id="309883"/>
    <lineage>
        <taxon>Bacteria</taxon>
        <taxon>Thermotogati</taxon>
        <taxon>Deinococcota</taxon>
        <taxon>Deinococci</taxon>
        <taxon>Deinococcales</taxon>
        <taxon>Deinococcaceae</taxon>
        <taxon>Deinococcus</taxon>
    </lineage>
</organism>
<protein>
    <submittedName>
        <fullName evidence="1">Uncharacterized protein</fullName>
    </submittedName>
</protein>